<dbReference type="InterPro" id="IPR049054">
    <property type="entry name" value="CN_hydtase_beta-like_N"/>
</dbReference>
<protein>
    <recommendedName>
        <fullName evidence="1">Nitrile hydratase beta subunit-like N-terminal domain-containing protein</fullName>
    </recommendedName>
</protein>
<evidence type="ECO:0000313" key="3">
    <source>
        <dbReference type="Proteomes" id="UP000004508"/>
    </source>
</evidence>
<evidence type="ECO:0000313" key="2">
    <source>
        <dbReference type="EMBL" id="EFH89295.1"/>
    </source>
</evidence>
<dbReference type="eggNOG" id="ENOG50338DQ">
    <property type="taxonomic scope" value="Bacteria"/>
</dbReference>
<name>D6TIN8_KTERA</name>
<dbReference type="InParanoid" id="D6TIN8"/>
<proteinExistence type="predicted"/>
<accession>D6TIN8</accession>
<dbReference type="InterPro" id="IPR008990">
    <property type="entry name" value="Elect_transpt_acc-like_dom_sf"/>
</dbReference>
<comment type="caution">
    <text evidence="2">The sequence shown here is derived from an EMBL/GenBank/DDBJ whole genome shotgun (WGS) entry which is preliminary data.</text>
</comment>
<dbReference type="Proteomes" id="UP000004508">
    <property type="component" value="Unassembled WGS sequence"/>
</dbReference>
<dbReference type="OrthoDB" id="3478924at2"/>
<dbReference type="Gene3D" id="1.10.472.20">
    <property type="entry name" value="Nitrile hydratase, beta subunit"/>
    <property type="match status" value="1"/>
</dbReference>
<dbReference type="STRING" id="485913.Krac_10842"/>
<evidence type="ECO:0000259" key="1">
    <source>
        <dbReference type="Pfam" id="PF21006"/>
    </source>
</evidence>
<reference evidence="2 3" key="1">
    <citation type="journal article" date="2011" name="Stand. Genomic Sci.">
        <title>Non-contiguous finished genome sequence and contextual data of the filamentous soil bacterium Ktedonobacter racemifer type strain (SOSP1-21).</title>
        <authorList>
            <person name="Chang Y.J."/>
            <person name="Land M."/>
            <person name="Hauser L."/>
            <person name="Chertkov O."/>
            <person name="Del Rio T.G."/>
            <person name="Nolan M."/>
            <person name="Copeland A."/>
            <person name="Tice H."/>
            <person name="Cheng J.F."/>
            <person name="Lucas S."/>
            <person name="Han C."/>
            <person name="Goodwin L."/>
            <person name="Pitluck S."/>
            <person name="Ivanova N."/>
            <person name="Ovchinikova G."/>
            <person name="Pati A."/>
            <person name="Chen A."/>
            <person name="Palaniappan K."/>
            <person name="Mavromatis K."/>
            <person name="Liolios K."/>
            <person name="Brettin T."/>
            <person name="Fiebig A."/>
            <person name="Rohde M."/>
            <person name="Abt B."/>
            <person name="Goker M."/>
            <person name="Detter J.C."/>
            <person name="Woyke T."/>
            <person name="Bristow J."/>
            <person name="Eisen J.A."/>
            <person name="Markowitz V."/>
            <person name="Hugenholtz P."/>
            <person name="Kyrpides N.C."/>
            <person name="Klenk H.P."/>
            <person name="Lapidus A."/>
        </authorList>
    </citation>
    <scope>NUCLEOTIDE SEQUENCE [LARGE SCALE GENOMIC DNA]</scope>
    <source>
        <strain evidence="3">DSM 44963</strain>
    </source>
</reference>
<dbReference type="AlphaFoldDB" id="D6TIN8"/>
<organism evidence="2 3">
    <name type="scientific">Ktedonobacter racemifer DSM 44963</name>
    <dbReference type="NCBI Taxonomy" id="485913"/>
    <lineage>
        <taxon>Bacteria</taxon>
        <taxon>Bacillati</taxon>
        <taxon>Chloroflexota</taxon>
        <taxon>Ktedonobacteria</taxon>
        <taxon>Ktedonobacterales</taxon>
        <taxon>Ktedonobacteraceae</taxon>
        <taxon>Ktedonobacter</taxon>
    </lineage>
</organism>
<dbReference type="EMBL" id="ADVG01000001">
    <property type="protein sequence ID" value="EFH89295.1"/>
    <property type="molecule type" value="Genomic_DNA"/>
</dbReference>
<gene>
    <name evidence="2" type="ORF">Krac_10842</name>
</gene>
<keyword evidence="3" id="KW-1185">Reference proteome</keyword>
<dbReference type="Pfam" id="PF21006">
    <property type="entry name" value="NHase_beta_N"/>
    <property type="match status" value="1"/>
</dbReference>
<feature type="domain" description="Nitrile hydratase beta subunit-like N-terminal" evidence="1">
    <location>
        <begin position="33"/>
        <end position="106"/>
    </location>
</feature>
<dbReference type="SUPFAM" id="SSF50090">
    <property type="entry name" value="Electron transport accessory proteins"/>
    <property type="match status" value="1"/>
</dbReference>
<dbReference type="RefSeq" id="WP_007905802.1">
    <property type="nucleotide sequence ID" value="NZ_ADVG01000001.1"/>
</dbReference>
<dbReference type="InterPro" id="IPR042262">
    <property type="entry name" value="CN_hydtase_beta_C"/>
</dbReference>
<sequence>MISTKRYDLLMHLLDDNSIQRETTLPEMDHKPLPWETYMQATCECLDWRGSWCNKDRRAAEDELGETLYSKFPHYAHQALVAAHVLLDKGLITVDELNNKMQEIQARLERV</sequence>